<keyword evidence="2" id="KW-1185">Reference proteome</keyword>
<sequence length="77" mass="8122">MEAAPAACAPSLAFLLSVEPSPARADPVVRPVVQSSVQSVIRLVESIPCRDNGRQIRFVWSRGVSPGVVSVVGYSMA</sequence>
<protein>
    <submittedName>
        <fullName evidence="1">Uncharacterized protein</fullName>
    </submittedName>
</protein>
<gene>
    <name evidence="1" type="ORF">F5X68DRAFT_203659</name>
</gene>
<name>A0A9P9AAJ9_9PEZI</name>
<evidence type="ECO:0000313" key="2">
    <source>
        <dbReference type="Proteomes" id="UP000770015"/>
    </source>
</evidence>
<accession>A0A9P9AAJ9</accession>
<evidence type="ECO:0000313" key="1">
    <source>
        <dbReference type="EMBL" id="KAH6690744.1"/>
    </source>
</evidence>
<dbReference type="EMBL" id="JAGSXJ010000006">
    <property type="protein sequence ID" value="KAH6690744.1"/>
    <property type="molecule type" value="Genomic_DNA"/>
</dbReference>
<dbReference type="Proteomes" id="UP000770015">
    <property type="component" value="Unassembled WGS sequence"/>
</dbReference>
<comment type="caution">
    <text evidence="1">The sequence shown here is derived from an EMBL/GenBank/DDBJ whole genome shotgun (WGS) entry which is preliminary data.</text>
</comment>
<organism evidence="1 2">
    <name type="scientific">Plectosphaerella plurivora</name>
    <dbReference type="NCBI Taxonomy" id="936078"/>
    <lineage>
        <taxon>Eukaryota</taxon>
        <taxon>Fungi</taxon>
        <taxon>Dikarya</taxon>
        <taxon>Ascomycota</taxon>
        <taxon>Pezizomycotina</taxon>
        <taxon>Sordariomycetes</taxon>
        <taxon>Hypocreomycetidae</taxon>
        <taxon>Glomerellales</taxon>
        <taxon>Plectosphaerellaceae</taxon>
        <taxon>Plectosphaerella</taxon>
    </lineage>
</organism>
<reference evidence="1" key="1">
    <citation type="journal article" date="2021" name="Nat. Commun.">
        <title>Genetic determinants of endophytism in the Arabidopsis root mycobiome.</title>
        <authorList>
            <person name="Mesny F."/>
            <person name="Miyauchi S."/>
            <person name="Thiergart T."/>
            <person name="Pickel B."/>
            <person name="Atanasova L."/>
            <person name="Karlsson M."/>
            <person name="Huettel B."/>
            <person name="Barry K.W."/>
            <person name="Haridas S."/>
            <person name="Chen C."/>
            <person name="Bauer D."/>
            <person name="Andreopoulos W."/>
            <person name="Pangilinan J."/>
            <person name="LaButti K."/>
            <person name="Riley R."/>
            <person name="Lipzen A."/>
            <person name="Clum A."/>
            <person name="Drula E."/>
            <person name="Henrissat B."/>
            <person name="Kohler A."/>
            <person name="Grigoriev I.V."/>
            <person name="Martin F.M."/>
            <person name="Hacquard S."/>
        </authorList>
    </citation>
    <scope>NUCLEOTIDE SEQUENCE</scope>
    <source>
        <strain evidence="1">MPI-SDFR-AT-0117</strain>
    </source>
</reference>
<proteinExistence type="predicted"/>
<dbReference type="AlphaFoldDB" id="A0A9P9AAJ9"/>